<proteinExistence type="predicted"/>
<reference evidence="2 3" key="1">
    <citation type="journal article" date="2021" name="Elife">
        <title>Chloroplast acquisition without the gene transfer in kleptoplastic sea slugs, Plakobranchus ocellatus.</title>
        <authorList>
            <person name="Maeda T."/>
            <person name="Takahashi S."/>
            <person name="Yoshida T."/>
            <person name="Shimamura S."/>
            <person name="Takaki Y."/>
            <person name="Nagai Y."/>
            <person name="Toyoda A."/>
            <person name="Suzuki Y."/>
            <person name="Arimoto A."/>
            <person name="Ishii H."/>
            <person name="Satoh N."/>
            <person name="Nishiyama T."/>
            <person name="Hasebe M."/>
            <person name="Maruyama T."/>
            <person name="Minagawa J."/>
            <person name="Obokata J."/>
            <person name="Shigenobu S."/>
        </authorList>
    </citation>
    <scope>NUCLEOTIDE SEQUENCE [LARGE SCALE GENOMIC DNA]</scope>
</reference>
<evidence type="ECO:0000313" key="2">
    <source>
        <dbReference type="EMBL" id="GFO16422.1"/>
    </source>
</evidence>
<dbReference type="EMBL" id="BLXT01004662">
    <property type="protein sequence ID" value="GFO16422.1"/>
    <property type="molecule type" value="Genomic_DNA"/>
</dbReference>
<keyword evidence="3" id="KW-1185">Reference proteome</keyword>
<evidence type="ECO:0000313" key="3">
    <source>
        <dbReference type="Proteomes" id="UP000735302"/>
    </source>
</evidence>
<sequence>MNWAYHKKVSEEQNSPGTVKIGSGNRTERDGSKLDSCGEINSRQEGISISQKRIRHSLACMYGIPKYFIDISYHLFSKISSD</sequence>
<dbReference type="Proteomes" id="UP000735302">
    <property type="component" value="Unassembled WGS sequence"/>
</dbReference>
<feature type="region of interest" description="Disordered" evidence="1">
    <location>
        <begin position="1"/>
        <end position="37"/>
    </location>
</feature>
<accession>A0AAV4BB95</accession>
<dbReference type="AlphaFoldDB" id="A0AAV4BB95"/>
<protein>
    <submittedName>
        <fullName evidence="2">Uncharacterized protein</fullName>
    </submittedName>
</protein>
<name>A0AAV4BB95_9GAST</name>
<comment type="caution">
    <text evidence="2">The sequence shown here is derived from an EMBL/GenBank/DDBJ whole genome shotgun (WGS) entry which is preliminary data.</text>
</comment>
<gene>
    <name evidence="2" type="ORF">PoB_004292700</name>
</gene>
<organism evidence="2 3">
    <name type="scientific">Plakobranchus ocellatus</name>
    <dbReference type="NCBI Taxonomy" id="259542"/>
    <lineage>
        <taxon>Eukaryota</taxon>
        <taxon>Metazoa</taxon>
        <taxon>Spiralia</taxon>
        <taxon>Lophotrochozoa</taxon>
        <taxon>Mollusca</taxon>
        <taxon>Gastropoda</taxon>
        <taxon>Heterobranchia</taxon>
        <taxon>Euthyneura</taxon>
        <taxon>Panpulmonata</taxon>
        <taxon>Sacoglossa</taxon>
        <taxon>Placobranchoidea</taxon>
        <taxon>Plakobranchidae</taxon>
        <taxon>Plakobranchus</taxon>
    </lineage>
</organism>
<evidence type="ECO:0000256" key="1">
    <source>
        <dbReference type="SAM" id="MobiDB-lite"/>
    </source>
</evidence>